<feature type="region of interest" description="Disordered" evidence="2">
    <location>
        <begin position="187"/>
        <end position="210"/>
    </location>
</feature>
<dbReference type="AlphaFoldDB" id="A0AAD1VWJ6"/>
<dbReference type="EMBL" id="OW240914">
    <property type="protein sequence ID" value="CAH2272931.1"/>
    <property type="molecule type" value="Genomic_DNA"/>
</dbReference>
<reference evidence="3" key="1">
    <citation type="submission" date="2022-03" db="EMBL/GenBank/DDBJ databases">
        <authorList>
            <person name="Alioto T."/>
            <person name="Alioto T."/>
            <person name="Gomez Garrido J."/>
        </authorList>
    </citation>
    <scope>NUCLEOTIDE SEQUENCE</scope>
</reference>
<keyword evidence="1" id="KW-0175">Coiled coil</keyword>
<name>A0AAD1VWJ6_PELCU</name>
<feature type="coiled-coil region" evidence="1">
    <location>
        <begin position="74"/>
        <end position="128"/>
    </location>
</feature>
<organism evidence="3 4">
    <name type="scientific">Pelobates cultripes</name>
    <name type="common">Western spadefoot toad</name>
    <dbReference type="NCBI Taxonomy" id="61616"/>
    <lineage>
        <taxon>Eukaryota</taxon>
        <taxon>Metazoa</taxon>
        <taxon>Chordata</taxon>
        <taxon>Craniata</taxon>
        <taxon>Vertebrata</taxon>
        <taxon>Euteleostomi</taxon>
        <taxon>Amphibia</taxon>
        <taxon>Batrachia</taxon>
        <taxon>Anura</taxon>
        <taxon>Pelobatoidea</taxon>
        <taxon>Pelobatidae</taxon>
        <taxon>Pelobates</taxon>
    </lineage>
</organism>
<evidence type="ECO:0000256" key="2">
    <source>
        <dbReference type="SAM" id="MobiDB-lite"/>
    </source>
</evidence>
<protein>
    <submittedName>
        <fullName evidence="3">Uncharacterized protein</fullName>
    </submittedName>
</protein>
<dbReference type="Proteomes" id="UP001295444">
    <property type="component" value="Chromosome 03"/>
</dbReference>
<feature type="compositionally biased region" description="Basic and acidic residues" evidence="2">
    <location>
        <begin position="193"/>
        <end position="202"/>
    </location>
</feature>
<proteinExistence type="predicted"/>
<evidence type="ECO:0000256" key="1">
    <source>
        <dbReference type="SAM" id="Coils"/>
    </source>
</evidence>
<feature type="non-terminal residue" evidence="3">
    <location>
        <position position="210"/>
    </location>
</feature>
<keyword evidence="4" id="KW-1185">Reference proteome</keyword>
<gene>
    <name evidence="3" type="ORF">PECUL_23A035569</name>
</gene>
<evidence type="ECO:0000313" key="3">
    <source>
        <dbReference type="EMBL" id="CAH2272931.1"/>
    </source>
</evidence>
<sequence>MATANDELQKISFSNWLKERKKLLGYELHHYFLIEYQRLNRIPRALRINLRPAWFSTDKEFCAEFEGILKKCSLKLMALTMEQLVKEIEKCRAEIIRQEEALVKIFTADEWKSLKEKSEDQLNILRLEIGSKKLRKFMRDDEDYRKGKVYKWTEDAVTSGNSSKPLDLKRPRLETIDEETASEVEYSENVCESYKEPSEVKPSRRGRRLK</sequence>
<evidence type="ECO:0000313" key="4">
    <source>
        <dbReference type="Proteomes" id="UP001295444"/>
    </source>
</evidence>
<accession>A0AAD1VWJ6</accession>